<evidence type="ECO:0000256" key="8">
    <source>
        <dbReference type="HAMAP-Rule" id="MF_00222"/>
    </source>
</evidence>
<feature type="binding site" evidence="8">
    <location>
        <begin position="126"/>
        <end position="130"/>
    </location>
    <ligand>
        <name>NADP(+)</name>
        <dbReference type="ChEBI" id="CHEBI:58349"/>
    </ligand>
</feature>
<feature type="binding site" evidence="8">
    <location>
        <position position="238"/>
    </location>
    <ligand>
        <name>NADP(+)</name>
        <dbReference type="ChEBI" id="CHEBI:58349"/>
    </ligand>
</feature>
<feature type="active site" description="Proton acceptor" evidence="8">
    <location>
        <position position="65"/>
    </location>
</feature>
<comment type="catalytic activity">
    <reaction evidence="7 8">
        <text>shikimate + NADP(+) = 3-dehydroshikimate + NADPH + H(+)</text>
        <dbReference type="Rhea" id="RHEA:17737"/>
        <dbReference type="ChEBI" id="CHEBI:15378"/>
        <dbReference type="ChEBI" id="CHEBI:16630"/>
        <dbReference type="ChEBI" id="CHEBI:36208"/>
        <dbReference type="ChEBI" id="CHEBI:57783"/>
        <dbReference type="ChEBI" id="CHEBI:58349"/>
        <dbReference type="EC" id="1.1.1.25"/>
    </reaction>
</comment>
<feature type="domain" description="Quinate/shikimate 5-dehydrogenase/glutamyl-tRNA reductase" evidence="9">
    <location>
        <begin position="116"/>
        <end position="193"/>
    </location>
</feature>
<dbReference type="InterPro" id="IPR022893">
    <property type="entry name" value="Shikimate_DH_fam"/>
</dbReference>
<dbReference type="GO" id="GO:0005829">
    <property type="term" value="C:cytosol"/>
    <property type="evidence" value="ECO:0007669"/>
    <property type="project" value="TreeGrafter"/>
</dbReference>
<organism evidence="12 13">
    <name type="scientific">Stenotrophobium rhamnosiphilum</name>
    <dbReference type="NCBI Taxonomy" id="2029166"/>
    <lineage>
        <taxon>Bacteria</taxon>
        <taxon>Pseudomonadati</taxon>
        <taxon>Pseudomonadota</taxon>
        <taxon>Gammaproteobacteria</taxon>
        <taxon>Nevskiales</taxon>
        <taxon>Nevskiaceae</taxon>
        <taxon>Stenotrophobium</taxon>
    </lineage>
</organism>
<evidence type="ECO:0000313" key="12">
    <source>
        <dbReference type="EMBL" id="PTU31414.1"/>
    </source>
</evidence>
<feature type="binding site" evidence="8">
    <location>
        <position position="216"/>
    </location>
    <ligand>
        <name>shikimate</name>
        <dbReference type="ChEBI" id="CHEBI:36208"/>
    </ligand>
</feature>
<feature type="binding site" evidence="8">
    <location>
        <position position="61"/>
    </location>
    <ligand>
        <name>shikimate</name>
        <dbReference type="ChEBI" id="CHEBI:36208"/>
    </ligand>
</feature>
<evidence type="ECO:0000256" key="2">
    <source>
        <dbReference type="ARBA" id="ARBA00012962"/>
    </source>
</evidence>
<dbReference type="NCBIfam" id="TIGR00507">
    <property type="entry name" value="aroE"/>
    <property type="match status" value="1"/>
</dbReference>
<evidence type="ECO:0000259" key="9">
    <source>
        <dbReference type="Pfam" id="PF01488"/>
    </source>
</evidence>
<keyword evidence="5 8" id="KW-0560">Oxidoreductase</keyword>
<dbReference type="PANTHER" id="PTHR21089">
    <property type="entry name" value="SHIKIMATE DEHYDROGENASE"/>
    <property type="match status" value="1"/>
</dbReference>
<dbReference type="Proteomes" id="UP000244248">
    <property type="component" value="Unassembled WGS sequence"/>
</dbReference>
<dbReference type="Gene3D" id="3.40.50.10860">
    <property type="entry name" value="Leucine Dehydrogenase, chain A, domain 1"/>
    <property type="match status" value="1"/>
</dbReference>
<feature type="binding site" evidence="8">
    <location>
        <position position="101"/>
    </location>
    <ligand>
        <name>shikimate</name>
        <dbReference type="ChEBI" id="CHEBI:36208"/>
    </ligand>
</feature>
<feature type="binding site" evidence="8">
    <location>
        <position position="214"/>
    </location>
    <ligand>
        <name>NADP(+)</name>
        <dbReference type="ChEBI" id="CHEBI:58349"/>
    </ligand>
</feature>
<dbReference type="AlphaFoldDB" id="A0A2T5MFR0"/>
<feature type="domain" description="Shikimate dehydrogenase substrate binding N-terminal" evidence="10">
    <location>
        <begin position="6"/>
        <end position="88"/>
    </location>
</feature>
<dbReference type="InterPro" id="IPR041121">
    <property type="entry name" value="SDH_C"/>
</dbReference>
<dbReference type="PANTHER" id="PTHR21089:SF1">
    <property type="entry name" value="BIFUNCTIONAL 3-DEHYDROQUINATE DEHYDRATASE_SHIKIMATE DEHYDROGENASE, CHLOROPLASTIC"/>
    <property type="match status" value="1"/>
</dbReference>
<keyword evidence="4 8" id="KW-0521">NADP</keyword>
<dbReference type="NCBIfam" id="NF001310">
    <property type="entry name" value="PRK00258.1-2"/>
    <property type="match status" value="1"/>
</dbReference>
<dbReference type="SUPFAM" id="SSF51735">
    <property type="entry name" value="NAD(P)-binding Rossmann-fold domains"/>
    <property type="match status" value="1"/>
</dbReference>
<keyword evidence="13" id="KW-1185">Reference proteome</keyword>
<evidence type="ECO:0000256" key="5">
    <source>
        <dbReference type="ARBA" id="ARBA00023002"/>
    </source>
</evidence>
<evidence type="ECO:0000259" key="11">
    <source>
        <dbReference type="Pfam" id="PF18317"/>
    </source>
</evidence>
<dbReference type="Pfam" id="PF18317">
    <property type="entry name" value="SDH_C"/>
    <property type="match status" value="1"/>
</dbReference>
<comment type="caution">
    <text evidence="8">Lacks conserved residue(s) required for the propagation of feature annotation.</text>
</comment>
<dbReference type="GO" id="GO:0008652">
    <property type="term" value="P:amino acid biosynthetic process"/>
    <property type="evidence" value="ECO:0007669"/>
    <property type="project" value="UniProtKB-KW"/>
</dbReference>
<feature type="binding site" evidence="8">
    <location>
        <position position="86"/>
    </location>
    <ligand>
        <name>shikimate</name>
        <dbReference type="ChEBI" id="CHEBI:36208"/>
    </ligand>
</feature>
<comment type="pathway">
    <text evidence="1 8">Metabolic intermediate biosynthesis; chorismate biosynthesis; chorismate from D-erythrose 4-phosphate and phosphoenolpyruvate: step 4/7.</text>
</comment>
<dbReference type="Pfam" id="PF08501">
    <property type="entry name" value="Shikimate_dh_N"/>
    <property type="match status" value="1"/>
</dbReference>
<feature type="binding site" evidence="8">
    <location>
        <position position="245"/>
    </location>
    <ligand>
        <name>shikimate</name>
        <dbReference type="ChEBI" id="CHEBI:36208"/>
    </ligand>
</feature>
<evidence type="ECO:0000313" key="13">
    <source>
        <dbReference type="Proteomes" id="UP000244248"/>
    </source>
</evidence>
<proteinExistence type="inferred from homology"/>
<dbReference type="HAMAP" id="MF_00222">
    <property type="entry name" value="Shikimate_DH_AroE"/>
    <property type="match status" value="1"/>
</dbReference>
<dbReference type="UniPathway" id="UPA00053">
    <property type="reaction ID" value="UER00087"/>
</dbReference>
<evidence type="ECO:0000256" key="4">
    <source>
        <dbReference type="ARBA" id="ARBA00022857"/>
    </source>
</evidence>
<feature type="domain" description="SDH C-terminal" evidence="11">
    <location>
        <begin position="238"/>
        <end position="268"/>
    </location>
</feature>
<dbReference type="InterPro" id="IPR036291">
    <property type="entry name" value="NAD(P)-bd_dom_sf"/>
</dbReference>
<dbReference type="EC" id="1.1.1.25" evidence="2 8"/>
<sequence length="299" mass="32178">MDRYAVIGQPISHSKSPFIHAQYARQTGQELSYDAIEVAPAALEETLKRLHAEGYRGLNITLPHKIPVAKLCESVSERAQLAGAVNTLIRTDTGWRGDNTDGEGLVRDITHHLGLQIAGKRVLVLGAGGAGRGILKPLLDQKPAELVLSGRNPWKPEELVEQFKALGKIRPATHIALKGDLFDLIINATSAGHSGVELRLPGQILAEGGACYDLSYGKAFEPFAAWACTQDAVRVSDGLGMLVEQAAAAFEIWRGVKPDTKTVLQRVRQPQSGECAIETATLDSGKARDKATHLTIGQD</sequence>
<dbReference type="InterPro" id="IPR046346">
    <property type="entry name" value="Aminoacid_DH-like_N_sf"/>
</dbReference>
<evidence type="ECO:0000256" key="1">
    <source>
        <dbReference type="ARBA" id="ARBA00004871"/>
    </source>
</evidence>
<dbReference type="GO" id="GO:0004764">
    <property type="term" value="F:shikimate 3-dehydrogenase (NADP+) activity"/>
    <property type="evidence" value="ECO:0007669"/>
    <property type="project" value="UniProtKB-UniRule"/>
</dbReference>
<comment type="caution">
    <text evidence="12">The sequence shown here is derived from an EMBL/GenBank/DDBJ whole genome shotgun (WGS) entry which is preliminary data.</text>
</comment>
<evidence type="ECO:0000256" key="3">
    <source>
        <dbReference type="ARBA" id="ARBA00022605"/>
    </source>
</evidence>
<dbReference type="Pfam" id="PF01488">
    <property type="entry name" value="Shikimate_DH"/>
    <property type="match status" value="1"/>
</dbReference>
<comment type="similarity">
    <text evidence="8">Belongs to the shikimate dehydrogenase family.</text>
</comment>
<dbReference type="RefSeq" id="WP_107939957.1">
    <property type="nucleotide sequence ID" value="NZ_QANS01000003.1"/>
</dbReference>
<feature type="binding site" evidence="8">
    <location>
        <position position="77"/>
    </location>
    <ligand>
        <name>NADP(+)</name>
        <dbReference type="ChEBI" id="CHEBI:58349"/>
    </ligand>
</feature>
<protein>
    <recommendedName>
        <fullName evidence="2 8">Shikimate dehydrogenase (NADP(+))</fullName>
        <shortName evidence="8">SDH</shortName>
        <ecNumber evidence="2 8">1.1.1.25</ecNumber>
    </recommendedName>
</protein>
<dbReference type="InterPro" id="IPR013708">
    <property type="entry name" value="Shikimate_DH-bd_N"/>
</dbReference>
<dbReference type="GO" id="GO:0019632">
    <property type="term" value="P:shikimate metabolic process"/>
    <property type="evidence" value="ECO:0007669"/>
    <property type="project" value="InterPro"/>
</dbReference>
<evidence type="ECO:0000256" key="7">
    <source>
        <dbReference type="ARBA" id="ARBA00049442"/>
    </source>
</evidence>
<dbReference type="GO" id="GO:0009073">
    <property type="term" value="P:aromatic amino acid family biosynthetic process"/>
    <property type="evidence" value="ECO:0007669"/>
    <property type="project" value="UniProtKB-KW"/>
</dbReference>
<dbReference type="GO" id="GO:0009423">
    <property type="term" value="P:chorismate biosynthetic process"/>
    <property type="evidence" value="ECO:0007669"/>
    <property type="project" value="UniProtKB-UniRule"/>
</dbReference>
<name>A0A2T5MFR0_9GAMM</name>
<evidence type="ECO:0000259" key="10">
    <source>
        <dbReference type="Pfam" id="PF08501"/>
    </source>
</evidence>
<dbReference type="OrthoDB" id="9776868at2"/>
<dbReference type="CDD" id="cd01065">
    <property type="entry name" value="NAD_bind_Shikimate_DH"/>
    <property type="match status" value="1"/>
</dbReference>
<dbReference type="InterPro" id="IPR006151">
    <property type="entry name" value="Shikm_DH/Glu-tRNA_Rdtase"/>
</dbReference>
<keyword evidence="3 8" id="KW-0028">Amino-acid biosynthesis</keyword>
<dbReference type="InterPro" id="IPR011342">
    <property type="entry name" value="Shikimate_DH"/>
</dbReference>
<dbReference type="Gene3D" id="3.40.50.720">
    <property type="entry name" value="NAD(P)-binding Rossmann-like Domain"/>
    <property type="match status" value="1"/>
</dbReference>
<dbReference type="GO" id="GO:0050661">
    <property type="term" value="F:NADP binding"/>
    <property type="evidence" value="ECO:0007669"/>
    <property type="project" value="InterPro"/>
</dbReference>
<feature type="binding site" evidence="8">
    <location>
        <begin position="14"/>
        <end position="16"/>
    </location>
    <ligand>
        <name>shikimate</name>
        <dbReference type="ChEBI" id="CHEBI:36208"/>
    </ligand>
</feature>
<dbReference type="SUPFAM" id="SSF53223">
    <property type="entry name" value="Aminoacid dehydrogenase-like, N-terminal domain"/>
    <property type="match status" value="1"/>
</dbReference>
<comment type="function">
    <text evidence="8">Involved in the biosynthesis of the chorismate, which leads to the biosynthesis of aromatic amino acids. Catalyzes the reversible NADPH linked reduction of 3-dehydroshikimate (DHSA) to yield shikimate (SA).</text>
</comment>
<comment type="subunit">
    <text evidence="8">Homodimer.</text>
</comment>
<gene>
    <name evidence="8" type="primary">aroE</name>
    <name evidence="12" type="ORF">CJD38_08720</name>
</gene>
<evidence type="ECO:0000256" key="6">
    <source>
        <dbReference type="ARBA" id="ARBA00023141"/>
    </source>
</evidence>
<reference evidence="12 13" key="1">
    <citation type="submission" date="2018-04" db="EMBL/GenBank/DDBJ databases">
        <title>Novel species isolated from glacier.</title>
        <authorList>
            <person name="Liu Q."/>
            <person name="Xin Y.-H."/>
        </authorList>
    </citation>
    <scope>NUCLEOTIDE SEQUENCE [LARGE SCALE GENOMIC DNA]</scope>
    <source>
        <strain evidence="12 13">GT1R17</strain>
    </source>
</reference>
<keyword evidence="6 8" id="KW-0057">Aromatic amino acid biosynthesis</keyword>
<accession>A0A2T5MFR0</accession>
<dbReference type="FunFam" id="3.40.50.10860:FF:000006">
    <property type="entry name" value="Shikimate dehydrogenase (NADP(+))"/>
    <property type="match status" value="1"/>
</dbReference>
<dbReference type="EMBL" id="QANS01000003">
    <property type="protein sequence ID" value="PTU31414.1"/>
    <property type="molecule type" value="Genomic_DNA"/>
</dbReference>